<sequence length="228" mass="26630">MDFILPQYQARLAILLRLLINGLAAHYRSLLALVLSLCLSACATSPPKQPDNICAIFKEHRSWYKAAINTQEKWGVPVHVPFAMMYQESSFKHNAAPPMEYFLGFIPTGRASDAYGYAQAKTMTWDDYVRETGNSWSSRSDFDDAMDFMGWFIYKTHKINGVSKWDANKQYLNYHEGWGGYKRRSYHAKPWLIKVAKKVGNRSYRYAKQYKQCKEELDASWFWRTFIN</sequence>
<keyword evidence="3" id="KW-1185">Reference proteome</keyword>
<evidence type="ECO:0000313" key="3">
    <source>
        <dbReference type="Proteomes" id="UP000001982"/>
    </source>
</evidence>
<organism evidence="2 3">
    <name type="scientific">Shewanella denitrificans (strain OS217 / ATCC BAA-1090 / DSM 15013)</name>
    <dbReference type="NCBI Taxonomy" id="318161"/>
    <lineage>
        <taxon>Bacteria</taxon>
        <taxon>Pseudomonadati</taxon>
        <taxon>Pseudomonadota</taxon>
        <taxon>Gammaproteobacteria</taxon>
        <taxon>Alteromonadales</taxon>
        <taxon>Shewanellaceae</taxon>
        <taxon>Shewanella</taxon>
    </lineage>
</organism>
<dbReference type="KEGG" id="sdn:Sden_1221"/>
<dbReference type="Gene3D" id="1.10.530.10">
    <property type="match status" value="1"/>
</dbReference>
<dbReference type="Proteomes" id="UP000001982">
    <property type="component" value="Chromosome"/>
</dbReference>
<dbReference type="AlphaFoldDB" id="Q12PW9"/>
<dbReference type="InterPro" id="IPR023346">
    <property type="entry name" value="Lysozyme-like_dom_sf"/>
</dbReference>
<dbReference type="CAZy" id="GH23">
    <property type="family name" value="Glycoside Hydrolase Family 23"/>
</dbReference>
<dbReference type="STRING" id="318161.Sden_1221"/>
<dbReference type="InterPro" id="IPR045795">
    <property type="entry name" value="SLT_4"/>
</dbReference>
<proteinExistence type="predicted"/>
<dbReference type="eggNOG" id="COG4764">
    <property type="taxonomic scope" value="Bacteria"/>
</dbReference>
<dbReference type="HOGENOM" id="CLU_094963_0_0_6"/>
<evidence type="ECO:0000259" key="1">
    <source>
        <dbReference type="Pfam" id="PF19489"/>
    </source>
</evidence>
<dbReference type="CDD" id="cd00442">
    <property type="entry name" value="Lyz-like"/>
    <property type="match status" value="1"/>
</dbReference>
<name>Q12PW9_SHEDO</name>
<dbReference type="EMBL" id="CP000302">
    <property type="protein sequence ID" value="ABE54507.1"/>
    <property type="molecule type" value="Genomic_DNA"/>
</dbReference>
<dbReference type="Pfam" id="PF19489">
    <property type="entry name" value="SLT_4"/>
    <property type="match status" value="1"/>
</dbReference>
<reference evidence="2 3" key="1">
    <citation type="submission" date="2006-03" db="EMBL/GenBank/DDBJ databases">
        <title>Complete sequence of Shewanella denitrificans OS217.</title>
        <authorList>
            <consortium name="US DOE Joint Genome Institute"/>
            <person name="Copeland A."/>
            <person name="Lucas S."/>
            <person name="Lapidus A."/>
            <person name="Barry K."/>
            <person name="Detter J.C."/>
            <person name="Glavina del Rio T."/>
            <person name="Hammon N."/>
            <person name="Israni S."/>
            <person name="Dalin E."/>
            <person name="Tice H."/>
            <person name="Pitluck S."/>
            <person name="Brettin T."/>
            <person name="Bruce D."/>
            <person name="Han C."/>
            <person name="Tapia R."/>
            <person name="Gilna P."/>
            <person name="Kiss H."/>
            <person name="Schmutz J."/>
            <person name="Larimer F."/>
            <person name="Land M."/>
            <person name="Hauser L."/>
            <person name="Kyrpides N."/>
            <person name="Lykidis A."/>
            <person name="Richardson P."/>
        </authorList>
    </citation>
    <scope>NUCLEOTIDE SEQUENCE [LARGE SCALE GENOMIC DNA]</scope>
    <source>
        <strain evidence="3">OS217 / ATCC BAA-1090 / DSM 15013</strain>
    </source>
</reference>
<feature type="domain" description="Transglycosylase SLT" evidence="1">
    <location>
        <begin position="31"/>
        <end position="213"/>
    </location>
</feature>
<gene>
    <name evidence="2" type="ordered locus">Sden_1221</name>
</gene>
<dbReference type="RefSeq" id="WP_011495666.1">
    <property type="nucleotide sequence ID" value="NC_007954.1"/>
</dbReference>
<dbReference type="SUPFAM" id="SSF53955">
    <property type="entry name" value="Lysozyme-like"/>
    <property type="match status" value="1"/>
</dbReference>
<evidence type="ECO:0000313" key="2">
    <source>
        <dbReference type="EMBL" id="ABE54507.1"/>
    </source>
</evidence>
<accession>Q12PW9</accession>
<protein>
    <recommendedName>
        <fullName evidence="1">Transglycosylase SLT domain-containing protein</fullName>
    </recommendedName>
</protein>